<organism evidence="2 3">
    <name type="scientific">Periplaneta americana</name>
    <name type="common">American cockroach</name>
    <name type="synonym">Blatta americana</name>
    <dbReference type="NCBI Taxonomy" id="6978"/>
    <lineage>
        <taxon>Eukaryota</taxon>
        <taxon>Metazoa</taxon>
        <taxon>Ecdysozoa</taxon>
        <taxon>Arthropoda</taxon>
        <taxon>Hexapoda</taxon>
        <taxon>Insecta</taxon>
        <taxon>Pterygota</taxon>
        <taxon>Neoptera</taxon>
        <taxon>Polyneoptera</taxon>
        <taxon>Dictyoptera</taxon>
        <taxon>Blattodea</taxon>
        <taxon>Blattoidea</taxon>
        <taxon>Blattidae</taxon>
        <taxon>Blattinae</taxon>
        <taxon>Periplaneta</taxon>
    </lineage>
</organism>
<proteinExistence type="predicted"/>
<comment type="caution">
    <text evidence="2">The sequence shown here is derived from an EMBL/GenBank/DDBJ whole genome shotgun (WGS) entry which is preliminary data.</text>
</comment>
<evidence type="ECO:0000313" key="2">
    <source>
        <dbReference type="EMBL" id="KAJ4447448.1"/>
    </source>
</evidence>
<reference evidence="2 3" key="1">
    <citation type="journal article" date="2022" name="Allergy">
        <title>Genome assembly and annotation of Periplaneta americana reveal a comprehensive cockroach allergen profile.</title>
        <authorList>
            <person name="Wang L."/>
            <person name="Xiong Q."/>
            <person name="Saelim N."/>
            <person name="Wang L."/>
            <person name="Nong W."/>
            <person name="Wan A.T."/>
            <person name="Shi M."/>
            <person name="Liu X."/>
            <person name="Cao Q."/>
            <person name="Hui J.H.L."/>
            <person name="Sookrung N."/>
            <person name="Leung T.F."/>
            <person name="Tungtrongchitr A."/>
            <person name="Tsui S.K.W."/>
        </authorList>
    </citation>
    <scope>NUCLEOTIDE SEQUENCE [LARGE SCALE GENOMIC DNA]</scope>
    <source>
        <strain evidence="2">PWHHKU_190912</strain>
    </source>
</reference>
<keyword evidence="1" id="KW-0812">Transmembrane</keyword>
<sequence>MAGLCEGGSEPQGSVKVLSKRCFIPPQSLVVFVSVTLKAILIRLLWLRLAWRRTQRTEDSKGASAVNLRLSGVKQASSCTLYGDSSVDDEEMGVARCAVYVASQRDLAASPGTDLSNRISAKLQQIALDLEQGWALGANSISKALIFLNRRMRCARPASHKSGPQYKKNQ</sequence>
<gene>
    <name evidence="2" type="ORF">ANN_09455</name>
</gene>
<dbReference type="Proteomes" id="UP001148838">
    <property type="component" value="Unassembled WGS sequence"/>
</dbReference>
<accession>A0ABQ8TLD5</accession>
<keyword evidence="1" id="KW-1133">Transmembrane helix</keyword>
<protein>
    <submittedName>
        <fullName evidence="2">Uncharacterized protein</fullName>
    </submittedName>
</protein>
<feature type="transmembrane region" description="Helical" evidence="1">
    <location>
        <begin position="28"/>
        <end position="46"/>
    </location>
</feature>
<evidence type="ECO:0000313" key="3">
    <source>
        <dbReference type="Proteomes" id="UP001148838"/>
    </source>
</evidence>
<evidence type="ECO:0000256" key="1">
    <source>
        <dbReference type="SAM" id="Phobius"/>
    </source>
</evidence>
<name>A0ABQ8TLD5_PERAM</name>
<dbReference type="EMBL" id="JAJSOF020000005">
    <property type="protein sequence ID" value="KAJ4447448.1"/>
    <property type="molecule type" value="Genomic_DNA"/>
</dbReference>
<keyword evidence="3" id="KW-1185">Reference proteome</keyword>
<keyword evidence="1" id="KW-0472">Membrane</keyword>